<protein>
    <recommendedName>
        <fullName evidence="4">DUF2721 domain-containing protein</fullName>
    </recommendedName>
</protein>
<gene>
    <name evidence="2" type="ordered locus">Ppro_1641</name>
</gene>
<dbReference type="InterPro" id="IPR021279">
    <property type="entry name" value="DUF2721"/>
</dbReference>
<dbReference type="EMBL" id="CP000482">
    <property type="protein sequence ID" value="ABK99256.1"/>
    <property type="molecule type" value="Genomic_DNA"/>
</dbReference>
<name>A1API6_PELPD</name>
<keyword evidence="1" id="KW-1133">Transmembrane helix</keyword>
<feature type="transmembrane region" description="Helical" evidence="1">
    <location>
        <begin position="112"/>
        <end position="131"/>
    </location>
</feature>
<evidence type="ECO:0008006" key="4">
    <source>
        <dbReference type="Google" id="ProtNLM"/>
    </source>
</evidence>
<dbReference type="KEGG" id="ppd:Ppro_1641"/>
<reference evidence="2 3" key="1">
    <citation type="submission" date="2006-10" db="EMBL/GenBank/DDBJ databases">
        <title>Complete sequence of chromosome of Pelobacter propionicus DSM 2379.</title>
        <authorList>
            <consortium name="US DOE Joint Genome Institute"/>
            <person name="Copeland A."/>
            <person name="Lucas S."/>
            <person name="Lapidus A."/>
            <person name="Barry K."/>
            <person name="Detter J.C."/>
            <person name="Glavina del Rio T."/>
            <person name="Hammon N."/>
            <person name="Israni S."/>
            <person name="Dalin E."/>
            <person name="Tice H."/>
            <person name="Pitluck S."/>
            <person name="Saunders E."/>
            <person name="Brettin T."/>
            <person name="Bruce D."/>
            <person name="Han C."/>
            <person name="Tapia R."/>
            <person name="Schmutz J."/>
            <person name="Larimer F."/>
            <person name="Land M."/>
            <person name="Hauser L."/>
            <person name="Kyrpides N."/>
            <person name="Kim E."/>
            <person name="Lovley D."/>
            <person name="Richardson P."/>
        </authorList>
    </citation>
    <scope>NUCLEOTIDE SEQUENCE [LARGE SCALE GENOMIC DNA]</scope>
    <source>
        <strain evidence="3">DSM 2379 / NBRC 103807 / OttBd1</strain>
    </source>
</reference>
<feature type="transmembrane region" description="Helical" evidence="1">
    <location>
        <begin position="76"/>
        <end position="100"/>
    </location>
</feature>
<dbReference type="Pfam" id="PF11026">
    <property type="entry name" value="DUF2721"/>
    <property type="match status" value="1"/>
</dbReference>
<keyword evidence="1" id="KW-0812">Transmembrane</keyword>
<proteinExistence type="predicted"/>
<sequence>MADFSDIGTTSHVIQLAVAPAFLLTAIGAMMSVMAGRLARVIDRARLLEGRLESAAEECLAALHRDLGTLSHRANLINVAITLCTAAAIVVCTVIAVLFLGNLFLFNMSIPIALLFILAMLFLVLGLIIFLREIFIATASLRIGPHDTGGFVRSSPRR</sequence>
<dbReference type="HOGENOM" id="CLU_118464_2_0_7"/>
<dbReference type="eggNOG" id="ENOG5032YAP">
    <property type="taxonomic scope" value="Bacteria"/>
</dbReference>
<accession>A1API6</accession>
<evidence type="ECO:0000256" key="1">
    <source>
        <dbReference type="SAM" id="Phobius"/>
    </source>
</evidence>
<keyword evidence="1" id="KW-0472">Membrane</keyword>
<feature type="transmembrane region" description="Helical" evidence="1">
    <location>
        <begin position="12"/>
        <end position="36"/>
    </location>
</feature>
<dbReference type="RefSeq" id="WP_011735534.1">
    <property type="nucleotide sequence ID" value="NC_008609.1"/>
</dbReference>
<evidence type="ECO:0000313" key="3">
    <source>
        <dbReference type="Proteomes" id="UP000006732"/>
    </source>
</evidence>
<dbReference type="STRING" id="338966.Ppro_1641"/>
<keyword evidence="3" id="KW-1185">Reference proteome</keyword>
<evidence type="ECO:0000313" key="2">
    <source>
        <dbReference type="EMBL" id="ABK99256.1"/>
    </source>
</evidence>
<dbReference type="AlphaFoldDB" id="A1API6"/>
<dbReference type="Proteomes" id="UP000006732">
    <property type="component" value="Chromosome"/>
</dbReference>
<organism evidence="2 3">
    <name type="scientific">Pelobacter propionicus (strain DSM 2379 / NBRC 103807 / OttBd1)</name>
    <dbReference type="NCBI Taxonomy" id="338966"/>
    <lineage>
        <taxon>Bacteria</taxon>
        <taxon>Pseudomonadati</taxon>
        <taxon>Thermodesulfobacteriota</taxon>
        <taxon>Desulfuromonadia</taxon>
        <taxon>Desulfuromonadales</taxon>
        <taxon>Desulfuromonadaceae</taxon>
        <taxon>Pelobacter</taxon>
    </lineage>
</organism>